<dbReference type="RefSeq" id="WP_149471473.1">
    <property type="nucleotide sequence ID" value="NZ_QOKW01000026.1"/>
</dbReference>
<accession>A0A9W7KQ29</accession>
<gene>
    <name evidence="1" type="ORF">DS843_24560</name>
</gene>
<proteinExistence type="predicted"/>
<comment type="caution">
    <text evidence="1">The sequence shown here is derived from an EMBL/GenBank/DDBJ whole genome shotgun (WGS) entry which is preliminary data.</text>
</comment>
<organism evidence="1 2">
    <name type="scientific">Roseomonas genomospecies 6</name>
    <dbReference type="NCBI Taxonomy" id="214106"/>
    <lineage>
        <taxon>Bacteria</taxon>
        <taxon>Pseudomonadati</taxon>
        <taxon>Pseudomonadota</taxon>
        <taxon>Alphaproteobacteria</taxon>
        <taxon>Acetobacterales</taxon>
        <taxon>Roseomonadaceae</taxon>
        <taxon>Roseomonas</taxon>
    </lineage>
</organism>
<dbReference type="AlphaFoldDB" id="A0A9W7KQ29"/>
<sequence>MSETPDLPQGFLAGGLYCYPTGDSDAGIFEYVPGLPRIDREDGRLRATLMQLPSGAVFACETVWAATEEEVAAAVEAIRAARPDLDYINLQIADLGETTATLVITPDDGDPATLGPSTSSGWTSYRTVFQETLSAAQAEAVAAALEGKAGVLTLEYSGSLELRETAAVEIAGDLAPLLRALATKPPPAPDAFATAVDRALADGTLTLTLLSGAGIPEARLRTLHAKARAAIAQDLRDRLPGFQTAPQAAGGFMVRRKFSERVRVDFDIRRTADLGAA</sequence>
<keyword evidence="2" id="KW-1185">Reference proteome</keyword>
<reference evidence="1 2" key="1">
    <citation type="submission" date="2018-07" db="EMBL/GenBank/DDBJ databases">
        <title>Genome sequence of Azospirillum sp. ATCC 49961.</title>
        <authorList>
            <person name="Sant'Anna F.H."/>
            <person name="Baldani J.I."/>
            <person name="Zilli J.E."/>
            <person name="Reis V.M."/>
            <person name="Hartmann A."/>
            <person name="Cruz L."/>
            <person name="de Souza E.M."/>
            <person name="de Oliveira Pedrosa F."/>
            <person name="Passaglia L.M.P."/>
        </authorList>
    </citation>
    <scope>NUCLEOTIDE SEQUENCE [LARGE SCALE GENOMIC DNA]</scope>
    <source>
        <strain evidence="1 2">ATCC 49961</strain>
    </source>
</reference>
<dbReference type="OrthoDB" id="9554420at2"/>
<evidence type="ECO:0000313" key="1">
    <source>
        <dbReference type="EMBL" id="KAA0677167.1"/>
    </source>
</evidence>
<evidence type="ECO:0000313" key="2">
    <source>
        <dbReference type="Proteomes" id="UP000480854"/>
    </source>
</evidence>
<protein>
    <submittedName>
        <fullName evidence="1">Uncharacterized protein</fullName>
    </submittedName>
</protein>
<name>A0A9W7KQ29_9PROT</name>
<dbReference type="EMBL" id="QOKW01000026">
    <property type="protein sequence ID" value="KAA0677167.1"/>
    <property type="molecule type" value="Genomic_DNA"/>
</dbReference>
<dbReference type="Proteomes" id="UP000480854">
    <property type="component" value="Unassembled WGS sequence"/>
</dbReference>